<evidence type="ECO:0000313" key="2">
    <source>
        <dbReference type="EMBL" id="GAA4471431.1"/>
    </source>
</evidence>
<feature type="domain" description="SnoaL-like" evidence="1">
    <location>
        <begin position="11"/>
        <end position="130"/>
    </location>
</feature>
<keyword evidence="3" id="KW-1185">Reference proteome</keyword>
<sequence>MDNAYFFFWIEVHDLFTRYARAVDTRDWDVYRTVFTADAQIDYSTSGGPTGDRESVIAALDPMLALFSRTQHYVTNVDVRSFDQEQGVASVSAMFYNPLVVGPGKQFFCGGWYHHDLVRTPADGWRSRRLVEEAAWFDRAEEAFTP</sequence>
<protein>
    <recommendedName>
        <fullName evidence="1">SnoaL-like domain-containing protein</fullName>
    </recommendedName>
</protein>
<organism evidence="2 3">
    <name type="scientific">Rhodococcus olei</name>
    <dbReference type="NCBI Taxonomy" id="2161675"/>
    <lineage>
        <taxon>Bacteria</taxon>
        <taxon>Bacillati</taxon>
        <taxon>Actinomycetota</taxon>
        <taxon>Actinomycetes</taxon>
        <taxon>Mycobacteriales</taxon>
        <taxon>Nocardiaceae</taxon>
        <taxon>Rhodococcus</taxon>
    </lineage>
</organism>
<dbReference type="Proteomes" id="UP001501183">
    <property type="component" value="Unassembled WGS sequence"/>
</dbReference>
<dbReference type="InterPro" id="IPR032710">
    <property type="entry name" value="NTF2-like_dom_sf"/>
</dbReference>
<dbReference type="SUPFAM" id="SSF54427">
    <property type="entry name" value="NTF2-like"/>
    <property type="match status" value="1"/>
</dbReference>
<evidence type="ECO:0000313" key="3">
    <source>
        <dbReference type="Proteomes" id="UP001501183"/>
    </source>
</evidence>
<dbReference type="InterPro" id="IPR037401">
    <property type="entry name" value="SnoaL-like"/>
</dbReference>
<dbReference type="Gene3D" id="3.10.450.50">
    <property type="match status" value="1"/>
</dbReference>
<dbReference type="EMBL" id="BAABFB010000007">
    <property type="protein sequence ID" value="GAA4471431.1"/>
    <property type="molecule type" value="Genomic_DNA"/>
</dbReference>
<name>A0ABP8NQW5_9NOCA</name>
<accession>A0ABP8NQW5</accession>
<dbReference type="Pfam" id="PF13577">
    <property type="entry name" value="SnoaL_4"/>
    <property type="match status" value="1"/>
</dbReference>
<gene>
    <name evidence="2" type="ORF">GCM10023094_02130</name>
</gene>
<proteinExistence type="predicted"/>
<reference evidence="3" key="1">
    <citation type="journal article" date="2019" name="Int. J. Syst. Evol. Microbiol.">
        <title>The Global Catalogue of Microorganisms (GCM) 10K type strain sequencing project: providing services to taxonomists for standard genome sequencing and annotation.</title>
        <authorList>
            <consortium name="The Broad Institute Genomics Platform"/>
            <consortium name="The Broad Institute Genome Sequencing Center for Infectious Disease"/>
            <person name="Wu L."/>
            <person name="Ma J."/>
        </authorList>
    </citation>
    <scope>NUCLEOTIDE SEQUENCE [LARGE SCALE GENOMIC DNA]</scope>
    <source>
        <strain evidence="3">JCM 32206</strain>
    </source>
</reference>
<evidence type="ECO:0000259" key="1">
    <source>
        <dbReference type="Pfam" id="PF13577"/>
    </source>
</evidence>
<dbReference type="RefSeq" id="WP_345341180.1">
    <property type="nucleotide sequence ID" value="NZ_BAABFB010000007.1"/>
</dbReference>
<comment type="caution">
    <text evidence="2">The sequence shown here is derived from an EMBL/GenBank/DDBJ whole genome shotgun (WGS) entry which is preliminary data.</text>
</comment>